<accession>A0A7S4WJQ1</accession>
<dbReference type="GO" id="GO:0009507">
    <property type="term" value="C:chloroplast"/>
    <property type="evidence" value="ECO:0007669"/>
    <property type="project" value="UniProtKB-SubCell"/>
</dbReference>
<dbReference type="GO" id="GO:0004620">
    <property type="term" value="F:phospholipase activity"/>
    <property type="evidence" value="ECO:0007669"/>
    <property type="project" value="UniProtKB-ARBA"/>
</dbReference>
<keyword evidence="2" id="KW-0150">Chloroplast</keyword>
<keyword evidence="3" id="KW-0934">Plastid</keyword>
<evidence type="ECO:0000256" key="2">
    <source>
        <dbReference type="ARBA" id="ARBA00022528"/>
    </source>
</evidence>
<keyword evidence="4" id="KW-0378">Hydrolase</keyword>
<dbReference type="Pfam" id="PF01764">
    <property type="entry name" value="Lipase_3"/>
    <property type="match status" value="1"/>
</dbReference>
<evidence type="ECO:0000256" key="5">
    <source>
        <dbReference type="ARBA" id="ARBA00022946"/>
    </source>
</evidence>
<keyword evidence="6" id="KW-0442">Lipid degradation</keyword>
<dbReference type="AlphaFoldDB" id="A0A7S4WJQ1"/>
<organism evidence="9">
    <name type="scientific">Ditylum brightwellii</name>
    <dbReference type="NCBI Taxonomy" id="49249"/>
    <lineage>
        <taxon>Eukaryota</taxon>
        <taxon>Sar</taxon>
        <taxon>Stramenopiles</taxon>
        <taxon>Ochrophyta</taxon>
        <taxon>Bacillariophyta</taxon>
        <taxon>Mediophyceae</taxon>
        <taxon>Lithodesmiophycidae</taxon>
        <taxon>Lithodesmiales</taxon>
        <taxon>Lithodesmiaceae</taxon>
        <taxon>Ditylum</taxon>
    </lineage>
</organism>
<dbReference type="PANTHER" id="PTHR31403:SF7">
    <property type="entry name" value="PHOSPHOLIPASE A1-IGAMMA3, CHLOROPLASTIC"/>
    <property type="match status" value="1"/>
</dbReference>
<dbReference type="InterPro" id="IPR002921">
    <property type="entry name" value="Fungal_lipase-type"/>
</dbReference>
<name>A0A7S4WJQ1_9STRA</name>
<gene>
    <name evidence="9" type="ORF">DBRI00130_LOCUS43722</name>
</gene>
<evidence type="ECO:0000256" key="7">
    <source>
        <dbReference type="ARBA" id="ARBA00023098"/>
    </source>
</evidence>
<evidence type="ECO:0000256" key="3">
    <source>
        <dbReference type="ARBA" id="ARBA00022640"/>
    </source>
</evidence>
<feature type="domain" description="Fungal lipase-type" evidence="8">
    <location>
        <begin position="178"/>
        <end position="338"/>
    </location>
</feature>
<dbReference type="Gene3D" id="3.40.50.1820">
    <property type="entry name" value="alpha/beta hydrolase"/>
    <property type="match status" value="1"/>
</dbReference>
<dbReference type="InterPro" id="IPR029058">
    <property type="entry name" value="AB_hydrolase_fold"/>
</dbReference>
<evidence type="ECO:0000256" key="4">
    <source>
        <dbReference type="ARBA" id="ARBA00022801"/>
    </source>
</evidence>
<dbReference type="PANTHER" id="PTHR31403">
    <property type="entry name" value="PHOSPHOLIPASE A1-IBETA2, CHLOROPLASTIC"/>
    <property type="match status" value="1"/>
</dbReference>
<comment type="subcellular location">
    <subcellularLocation>
        <location evidence="1">Plastid</location>
        <location evidence="1">Chloroplast</location>
    </subcellularLocation>
</comment>
<sequence>MFSNLLNGINDICGISSNDKVNKEVEPFTFDANDVYKYPTLFEEADEMLQVSLLIYTFTDLRFLAKKAKDGTLKGGEFKDPDLILSLPLNLSTCVGLIEENVDVIKQEVGDADHEMTIKALESIQKRYNNNSPMMKAPLQWFKSDPSLPYLVAYGDDNPDKELVYAVGVDPVRKRVTVAFRGSVTPSDFLTDATISLERQPNPVKDLSVDQSDKIGIHKGFFNYLLKPRKEYGGESKCAEIFQHVIKLFEDEDRKKNYKLYVTGHSLGGALSTLFGFYAASSARMEGTIPLPISVVSVASPRVGDAAFQEAFYHLEHQGCLRHLRVANKGDPVTIMPESSGIKVFALMSPITYAALKFSDSKFEEKETYRHTGIKLLLSKKDQAEGDGTEQQQQENGDIQQYRISYSCKKYIKEEVNSKKKTTGFNILKSFSKKDIPEVVNHFGDTYYNNLTSVKDSLSEVTLNDLYLSHASSVFSK</sequence>
<dbReference type="SUPFAM" id="SSF53474">
    <property type="entry name" value="alpha/beta-Hydrolases"/>
    <property type="match status" value="1"/>
</dbReference>
<keyword evidence="5" id="KW-0809">Transit peptide</keyword>
<proteinExistence type="predicted"/>
<dbReference type="EMBL" id="HBNS01060696">
    <property type="protein sequence ID" value="CAE4667970.1"/>
    <property type="molecule type" value="Transcribed_RNA"/>
</dbReference>
<reference evidence="9" key="1">
    <citation type="submission" date="2021-01" db="EMBL/GenBank/DDBJ databases">
        <authorList>
            <person name="Corre E."/>
            <person name="Pelletier E."/>
            <person name="Niang G."/>
            <person name="Scheremetjew M."/>
            <person name="Finn R."/>
            <person name="Kale V."/>
            <person name="Holt S."/>
            <person name="Cochrane G."/>
            <person name="Meng A."/>
            <person name="Brown T."/>
            <person name="Cohen L."/>
        </authorList>
    </citation>
    <scope>NUCLEOTIDE SEQUENCE</scope>
    <source>
        <strain evidence="9">GSO104</strain>
    </source>
</reference>
<dbReference type="CDD" id="cd00519">
    <property type="entry name" value="Lipase_3"/>
    <property type="match status" value="1"/>
</dbReference>
<evidence type="ECO:0000313" key="9">
    <source>
        <dbReference type="EMBL" id="CAE4667970.1"/>
    </source>
</evidence>
<protein>
    <recommendedName>
        <fullName evidence="8">Fungal lipase-type domain-containing protein</fullName>
    </recommendedName>
</protein>
<evidence type="ECO:0000259" key="8">
    <source>
        <dbReference type="Pfam" id="PF01764"/>
    </source>
</evidence>
<evidence type="ECO:0000256" key="1">
    <source>
        <dbReference type="ARBA" id="ARBA00004229"/>
    </source>
</evidence>
<dbReference type="GO" id="GO:0016042">
    <property type="term" value="P:lipid catabolic process"/>
    <property type="evidence" value="ECO:0007669"/>
    <property type="project" value="UniProtKB-KW"/>
</dbReference>
<keyword evidence="7" id="KW-0443">Lipid metabolism</keyword>
<evidence type="ECO:0000256" key="6">
    <source>
        <dbReference type="ARBA" id="ARBA00022963"/>
    </source>
</evidence>